<dbReference type="AlphaFoldDB" id="Q935U2"/>
<organism evidence="1">
    <name type="scientific">Streptococcus thermophilus</name>
    <dbReference type="NCBI Taxonomy" id="1308"/>
    <lineage>
        <taxon>Bacteria</taxon>
        <taxon>Bacillati</taxon>
        <taxon>Bacillota</taxon>
        <taxon>Bacilli</taxon>
        <taxon>Lactobacillales</taxon>
        <taxon>Streptococcaceae</taxon>
        <taxon>Streptococcus</taxon>
    </lineage>
</organism>
<reference evidence="1" key="3">
    <citation type="journal article" date="2000" name="Appl. Environ. Microbiol.">
        <title>Characterization of a novel integrative element, ICESt1, in the lactic acid bacterium Streptococcus thermophilus.</title>
        <authorList>
            <person name="Burrus V."/>
            <person name="Roussel Y."/>
            <person name="Decaris B."/>
            <person name="Guedon G."/>
        </authorList>
    </citation>
    <scope>NUCLEOTIDE SEQUENCE</scope>
    <source>
        <strain evidence="1">CNRZ368</strain>
    </source>
</reference>
<accession>Q935U2</accession>
<reference evidence="1" key="1">
    <citation type="journal article" date="1995" name="Mol. Microbiol.">
        <title>Characterization and distribution of two insertion sequences, IS1191 and iso-IS981, in Streptococcus thermophilus: does intergeneric transfer of insertion sequences occur in lactic acid bacteria co-cultures?</title>
        <authorList>
            <person name="Guedon G."/>
            <person name="Bourgoin F."/>
            <person name="Pebay M."/>
            <person name="Roussel Y."/>
            <person name="Colmin C."/>
            <person name="Simonet J.M."/>
            <person name="Decaris B."/>
        </authorList>
    </citation>
    <scope>NUCLEOTIDE SEQUENCE</scope>
    <source>
        <strain evidence="1">CNRZ368</strain>
    </source>
</reference>
<proteinExistence type="predicted"/>
<reference evidence="1" key="5">
    <citation type="journal article" date="2002" name="Plasmid">
        <title>The ICESt1 element of Streptococcus thermophilus belongs to a large family of integrative and conjugative elements that exchange modules and change their specificity of integration.</title>
        <authorList>
            <person name="Burrus V."/>
            <person name="Pavlovic G."/>
            <person name="Decaris B."/>
            <person name="Guedon G."/>
        </authorList>
    </citation>
    <scope>NUCLEOTIDE SEQUENCE</scope>
    <source>
        <strain evidence="1">CNRZ368</strain>
    </source>
</reference>
<dbReference type="RefSeq" id="WP_152684050.1">
    <property type="nucleotide sequence ID" value="NZ_RIHX01000012.1"/>
</dbReference>
<name>Q935U2_STRTR</name>
<evidence type="ECO:0000313" key="1">
    <source>
        <dbReference type="EMBL" id="CAC67537.1"/>
    </source>
</evidence>
<sequence>MKSERNSKIKRIEGSIESIHKNYGIIKSKDGDYDVEYLFYIFPDMISDGVFKSTSKVTFLRTTFQIRGVKVFLAYDVQPIVGQKEHNFEVQKLRIDDKRDYHDFIFKTFYKENDNCIIDALSSEDIRFKEFILKWVLFLENEIKKSSIRLIQKYDIPIKKVYEVLSKNKETKKIHNDLFKKLKTNYVFRNEFELLEISRTDSGDVRGFEVQSAPFELYLENNTIDELGKIINVFFKAFNRDEWKHDEDSMFLENSLEMFLELSIIRNACAHGNPFIPLILDDKYSPNYLRDLSSVYPDFNSGDSVKDWKLFEPLSWVTRQLTKIGIAPNYKGGLQHTGLYTAKYILINPARRSFFSFLFIIEYFFRFIAENTDSEIEFKREFNVFLPYFKLNEDDSDDKNKLFVNYPKSDPVLAKINRFIYPIYYGEDAFWALVRCLK</sequence>
<reference evidence="1" key="2">
    <citation type="journal article" date="1997" name="Microbiology">
        <title>Analysis of the genetic polymorphism between three Streptococcus thermophilus strains by comparing their physical and genetic organization.</title>
        <authorList>
            <person name="Roussel Y."/>
            <person name="Bourgoin F."/>
            <person name="Guedon G."/>
            <person name="Pebay M."/>
            <person name="Decaris B."/>
        </authorList>
    </citation>
    <scope>NUCLEOTIDE SEQUENCE</scope>
    <source>
        <strain evidence="1">CNRZ368</strain>
    </source>
</reference>
<dbReference type="EMBL" id="AJ278471">
    <property type="protein sequence ID" value="CAC67537.1"/>
    <property type="molecule type" value="Genomic_DNA"/>
</dbReference>
<reference evidence="1" key="4">
    <citation type="journal article" date="2001" name="Appl. Environ. Microbiol.">
        <title>Characterization of a novel type II restriction-modification system, Sth368I, encoded by the integrative element ICESt1 of Streptococcus thermophilus CNRZ368.</title>
        <authorList>
            <person name="Burrus V."/>
            <person name="Bontemps C."/>
            <person name="Decaris B."/>
            <person name="Guedon G."/>
        </authorList>
    </citation>
    <scope>NUCLEOTIDE SEQUENCE</scope>
    <source>
        <strain evidence="1">CNRZ368</strain>
    </source>
</reference>
<protein>
    <recommendedName>
        <fullName evidence="2">Abi family protein</fullName>
    </recommendedName>
</protein>
<evidence type="ECO:0008006" key="2">
    <source>
        <dbReference type="Google" id="ProtNLM"/>
    </source>
</evidence>